<dbReference type="OrthoDB" id="1992988at2"/>
<feature type="region of interest" description="Disordered" evidence="6">
    <location>
        <begin position="34"/>
        <end position="55"/>
    </location>
</feature>
<evidence type="ECO:0008006" key="10">
    <source>
        <dbReference type="Google" id="ProtNLM"/>
    </source>
</evidence>
<evidence type="ECO:0000313" key="9">
    <source>
        <dbReference type="Proteomes" id="UP000215145"/>
    </source>
</evidence>
<dbReference type="PANTHER" id="PTHR43649">
    <property type="entry name" value="ARABINOSE-BINDING PROTEIN-RELATED"/>
    <property type="match status" value="1"/>
</dbReference>
<dbReference type="InterPro" id="IPR050490">
    <property type="entry name" value="Bact_solute-bd_prot1"/>
</dbReference>
<keyword evidence="2 7" id="KW-0732">Signal</keyword>
<dbReference type="AlphaFoldDB" id="A0A229P3Y9"/>
<feature type="chain" id="PRO_5038946309" description="ABC transporter substrate-binding protein" evidence="7">
    <location>
        <begin position="27"/>
        <end position="468"/>
    </location>
</feature>
<comment type="caution">
    <text evidence="8">The sequence shown here is derived from an EMBL/GenBank/DDBJ whole genome shotgun (WGS) entry which is preliminary data.</text>
</comment>
<evidence type="ECO:0000256" key="4">
    <source>
        <dbReference type="ARBA" id="ARBA00023139"/>
    </source>
</evidence>
<evidence type="ECO:0000256" key="7">
    <source>
        <dbReference type="SAM" id="SignalP"/>
    </source>
</evidence>
<dbReference type="InterPro" id="IPR006059">
    <property type="entry name" value="SBP"/>
</dbReference>
<evidence type="ECO:0000256" key="6">
    <source>
        <dbReference type="SAM" id="MobiDB-lite"/>
    </source>
</evidence>
<dbReference type="Pfam" id="PF13416">
    <property type="entry name" value="SBP_bac_8"/>
    <property type="match status" value="1"/>
</dbReference>
<evidence type="ECO:0000256" key="3">
    <source>
        <dbReference type="ARBA" id="ARBA00023136"/>
    </source>
</evidence>
<feature type="signal peptide" evidence="7">
    <location>
        <begin position="1"/>
        <end position="26"/>
    </location>
</feature>
<keyword evidence="3" id="KW-0472">Membrane</keyword>
<evidence type="ECO:0000256" key="5">
    <source>
        <dbReference type="ARBA" id="ARBA00023288"/>
    </source>
</evidence>
<dbReference type="PROSITE" id="PS51257">
    <property type="entry name" value="PROKAR_LIPOPROTEIN"/>
    <property type="match status" value="1"/>
</dbReference>
<evidence type="ECO:0000313" key="8">
    <source>
        <dbReference type="EMBL" id="OXM16962.1"/>
    </source>
</evidence>
<evidence type="ECO:0000256" key="1">
    <source>
        <dbReference type="ARBA" id="ARBA00022475"/>
    </source>
</evidence>
<reference evidence="8 9" key="1">
    <citation type="submission" date="2017-07" db="EMBL/GenBank/DDBJ databases">
        <title>Paenibacillus herberti R33 genome sequencing and assembly.</title>
        <authorList>
            <person name="Su W."/>
        </authorList>
    </citation>
    <scope>NUCLEOTIDE SEQUENCE [LARGE SCALE GENOMIC DNA]</scope>
    <source>
        <strain evidence="8 9">R33</strain>
    </source>
</reference>
<evidence type="ECO:0000256" key="2">
    <source>
        <dbReference type="ARBA" id="ARBA00022729"/>
    </source>
</evidence>
<name>A0A229P3Y9_9BACL</name>
<keyword evidence="9" id="KW-1185">Reference proteome</keyword>
<dbReference type="EMBL" id="NMUQ01000001">
    <property type="protein sequence ID" value="OXM16962.1"/>
    <property type="molecule type" value="Genomic_DNA"/>
</dbReference>
<organism evidence="8 9">
    <name type="scientific">Paenibacillus herberti</name>
    <dbReference type="NCBI Taxonomy" id="1619309"/>
    <lineage>
        <taxon>Bacteria</taxon>
        <taxon>Bacillati</taxon>
        <taxon>Bacillota</taxon>
        <taxon>Bacilli</taxon>
        <taxon>Bacillales</taxon>
        <taxon>Paenibacillaceae</taxon>
        <taxon>Paenibacillus</taxon>
    </lineage>
</organism>
<dbReference type="PANTHER" id="PTHR43649:SF33">
    <property type="entry name" value="POLYGALACTURONAN_RHAMNOGALACTURONAN-BINDING PROTEIN YTCQ"/>
    <property type="match status" value="1"/>
</dbReference>
<protein>
    <recommendedName>
        <fullName evidence="10">ABC transporter substrate-binding protein</fullName>
    </recommendedName>
</protein>
<keyword evidence="1" id="KW-1003">Cell membrane</keyword>
<dbReference type="Proteomes" id="UP000215145">
    <property type="component" value="Unassembled WGS sequence"/>
</dbReference>
<proteinExistence type="predicted"/>
<sequence length="468" mass="51617">MIILNIKANRKKGLALCFMASLIALSACSSGANTPASGSSNNGTSGEQNSGGNESGSKVITVSVVTSNRFLELAKEKYEAANPGVKIELKQSYVPPQQQAGSMTMYAFGYDPVAVEKHVATVNAELMNGNASDLIMVDTLAYAKYADKKLLANLQAYMNKEKGFNEEDYYMNIFDALKYKDGLYAIAPNVVTNQWFGNTDRIKDLKLDPNSWTWAQFSEKLGELAKKGGDPIMGYTPPEMLLSDRIGENLEQYINWNEKKAGFDTPEFIALLNEIKAYFDNKIIQEPQQTAGGVGKAIKMGESMKMKEAFINLKLQRFDSLNFGQMVFEKPELFVPPTEDGSKGSSFTAGMLLAMNEKSKNKDGAWDFLQFLLSEEMQTAPDLGGLPVNKKAAESQIDAMTKAGENPLTPELAEKAKEIVPKMQRFGGIEPKINDIVKEETALFFKGEKSAEDVVKSLQNKVTLYMEE</sequence>
<gene>
    <name evidence="8" type="ORF">CGZ75_10070</name>
</gene>
<accession>A0A229P3Y9</accession>
<dbReference type="SUPFAM" id="SSF53850">
    <property type="entry name" value="Periplasmic binding protein-like II"/>
    <property type="match status" value="1"/>
</dbReference>
<dbReference type="Gene3D" id="3.40.190.10">
    <property type="entry name" value="Periplasmic binding protein-like II"/>
    <property type="match status" value="1"/>
</dbReference>
<keyword evidence="4" id="KW-0564">Palmitate</keyword>
<keyword evidence="5" id="KW-0449">Lipoprotein</keyword>